<dbReference type="Proteomes" id="UP001162992">
    <property type="component" value="Chromosome 12"/>
</dbReference>
<keyword evidence="2" id="KW-1185">Reference proteome</keyword>
<evidence type="ECO:0000313" key="2">
    <source>
        <dbReference type="Proteomes" id="UP001162992"/>
    </source>
</evidence>
<sequence length="193" mass="22779">MRLHQEWKKRKMEGRAREGKQEKRREETKESKTSGMRARRLREEGGANPNQPPRGERWRWERPNRSRNNSCRPPRHRFNSSISFWPCLTSREGHIEYMNANVTTNVNDIQAWLSAALTYQNDYNSSLTYVNTTDSINQGMTQYIQSYRSLAMPLLWRMLMAPMVLILSTRGPLLLEEKLARFCISVKGYIIIR</sequence>
<gene>
    <name evidence="1" type="ORF">O6H91_12G032500</name>
</gene>
<protein>
    <submittedName>
        <fullName evidence="1">Uncharacterized protein</fullName>
    </submittedName>
</protein>
<accession>A0ACC2C071</accession>
<name>A0ACC2C071_DIPCM</name>
<comment type="caution">
    <text evidence="1">The sequence shown here is derived from an EMBL/GenBank/DDBJ whole genome shotgun (WGS) entry which is preliminary data.</text>
</comment>
<proteinExistence type="predicted"/>
<dbReference type="EMBL" id="CM055103">
    <property type="protein sequence ID" value="KAJ7535422.1"/>
    <property type="molecule type" value="Genomic_DNA"/>
</dbReference>
<evidence type="ECO:0000313" key="1">
    <source>
        <dbReference type="EMBL" id="KAJ7535422.1"/>
    </source>
</evidence>
<reference evidence="2" key="1">
    <citation type="journal article" date="2024" name="Proc. Natl. Acad. Sci. U.S.A.">
        <title>Extraordinary preservation of gene collinearity over three hundred million years revealed in homosporous lycophytes.</title>
        <authorList>
            <person name="Li C."/>
            <person name="Wickell D."/>
            <person name="Kuo L.Y."/>
            <person name="Chen X."/>
            <person name="Nie B."/>
            <person name="Liao X."/>
            <person name="Peng D."/>
            <person name="Ji J."/>
            <person name="Jenkins J."/>
            <person name="Williams M."/>
            <person name="Shu S."/>
            <person name="Plott C."/>
            <person name="Barry K."/>
            <person name="Rajasekar S."/>
            <person name="Grimwood J."/>
            <person name="Han X."/>
            <person name="Sun S."/>
            <person name="Hou Z."/>
            <person name="He W."/>
            <person name="Dai G."/>
            <person name="Sun C."/>
            <person name="Schmutz J."/>
            <person name="Leebens-Mack J.H."/>
            <person name="Li F.W."/>
            <person name="Wang L."/>
        </authorList>
    </citation>
    <scope>NUCLEOTIDE SEQUENCE [LARGE SCALE GENOMIC DNA]</scope>
    <source>
        <strain evidence="2">cv. PW_Plant_1</strain>
    </source>
</reference>
<organism evidence="1 2">
    <name type="scientific">Diphasiastrum complanatum</name>
    <name type="common">Issler's clubmoss</name>
    <name type="synonym">Lycopodium complanatum</name>
    <dbReference type="NCBI Taxonomy" id="34168"/>
    <lineage>
        <taxon>Eukaryota</taxon>
        <taxon>Viridiplantae</taxon>
        <taxon>Streptophyta</taxon>
        <taxon>Embryophyta</taxon>
        <taxon>Tracheophyta</taxon>
        <taxon>Lycopodiopsida</taxon>
        <taxon>Lycopodiales</taxon>
        <taxon>Lycopodiaceae</taxon>
        <taxon>Lycopodioideae</taxon>
        <taxon>Diphasiastrum</taxon>
    </lineage>
</organism>